<accession>A0A4Z1CG07</accession>
<dbReference type="InterPro" id="IPR029058">
    <property type="entry name" value="AB_hydrolase_fold"/>
</dbReference>
<evidence type="ECO:0000259" key="5">
    <source>
        <dbReference type="Pfam" id="PF06441"/>
    </source>
</evidence>
<comment type="caution">
    <text evidence="6">The sequence shown here is derived from an EMBL/GenBank/DDBJ whole genome shotgun (WGS) entry which is preliminary data.</text>
</comment>
<dbReference type="PANTHER" id="PTHR21661">
    <property type="entry name" value="EPOXIDE HYDROLASE 1-RELATED"/>
    <property type="match status" value="1"/>
</dbReference>
<evidence type="ECO:0000256" key="1">
    <source>
        <dbReference type="ARBA" id="ARBA00010088"/>
    </source>
</evidence>
<evidence type="ECO:0000313" key="6">
    <source>
        <dbReference type="EMBL" id="TGN56733.1"/>
    </source>
</evidence>
<keyword evidence="2" id="KW-0058">Aromatic hydrocarbons catabolism</keyword>
<dbReference type="Gene3D" id="3.40.50.1820">
    <property type="entry name" value="alpha/beta hydrolase"/>
    <property type="match status" value="1"/>
</dbReference>
<keyword evidence="3 6" id="KW-0378">Hydrolase</keyword>
<keyword evidence="7" id="KW-1185">Reference proteome</keyword>
<dbReference type="InterPro" id="IPR016292">
    <property type="entry name" value="Epoxide_hydrolase"/>
</dbReference>
<sequence>MVITPFQIAVPDAAIADLHMRLDRVRWSAARDDQSWVSGTSVAFLQRLVDRWRTGFDWRQAEAAMNRLPQFMARLEGVDIHFVHQKGVGPDPLPLILTHGWPGSFMEMEHVIPLLTDPAAHGGDPADAFDVIVPSLPGYGFSSAPLTDGMNTQAIAGVWRALMAELGYDRFAAQGGDIGAGVSTWLARLYPKTVIGIHLNYIPGSFRPLLEDHQKLTAEERGFLDRAAAWSAQEGAYAALQSTKPQTLAFGLSDSPVALAAWMAEKFHGWSDCDGDVETAIPMDDLIRNIAIYWFSGNINASLDLYRQNRAHPLTFAPGERITPPLGVALFPHELPTPPRSWVERVFDVQRWTPMPRGGHFAAVEQPDLLVDDIRAFFRPLRRV</sequence>
<dbReference type="PRINTS" id="PR00412">
    <property type="entry name" value="EPOXHYDRLASE"/>
</dbReference>
<evidence type="ECO:0000256" key="4">
    <source>
        <dbReference type="PIRSR" id="PIRSR001112-1"/>
    </source>
</evidence>
<organism evidence="6 7">
    <name type="scientific">Paracoccus liaowanqingii</name>
    <dbReference type="NCBI Taxonomy" id="2560053"/>
    <lineage>
        <taxon>Bacteria</taxon>
        <taxon>Pseudomonadati</taxon>
        <taxon>Pseudomonadota</taxon>
        <taxon>Alphaproteobacteria</taxon>
        <taxon>Rhodobacterales</taxon>
        <taxon>Paracoccaceae</taxon>
        <taxon>Paracoccus</taxon>
    </lineage>
</organism>
<dbReference type="PIRSF" id="PIRSF001112">
    <property type="entry name" value="Epoxide_hydrolase"/>
    <property type="match status" value="1"/>
</dbReference>
<reference evidence="6 7" key="1">
    <citation type="submission" date="2019-03" db="EMBL/GenBank/DDBJ databases">
        <authorList>
            <person name="Li J."/>
        </authorList>
    </citation>
    <scope>NUCLEOTIDE SEQUENCE [LARGE SCALE GENOMIC DNA]</scope>
    <source>
        <strain evidence="6 7">3058</strain>
    </source>
</reference>
<protein>
    <submittedName>
        <fullName evidence="6">Epoxide hydrolase</fullName>
    </submittedName>
</protein>
<feature type="domain" description="Epoxide hydrolase N-terminal" evidence="5">
    <location>
        <begin position="3"/>
        <end position="108"/>
    </location>
</feature>
<proteinExistence type="inferred from homology"/>
<name>A0A4Z1CG07_9RHOB</name>
<dbReference type="Pfam" id="PF06441">
    <property type="entry name" value="EHN"/>
    <property type="match status" value="1"/>
</dbReference>
<evidence type="ECO:0000256" key="3">
    <source>
        <dbReference type="ARBA" id="ARBA00022801"/>
    </source>
</evidence>
<feature type="active site" description="Proton donor" evidence="4">
    <location>
        <position position="306"/>
    </location>
</feature>
<dbReference type="OrthoDB" id="27092at2"/>
<evidence type="ECO:0000313" key="7">
    <source>
        <dbReference type="Proteomes" id="UP000297972"/>
    </source>
</evidence>
<dbReference type="AlphaFoldDB" id="A0A4Z1CG07"/>
<dbReference type="InterPro" id="IPR000639">
    <property type="entry name" value="Epox_hydrolase-like"/>
</dbReference>
<dbReference type="GO" id="GO:0097176">
    <property type="term" value="P:epoxide metabolic process"/>
    <property type="evidence" value="ECO:0007669"/>
    <property type="project" value="TreeGrafter"/>
</dbReference>
<feature type="active site" description="Nucleophile" evidence="4">
    <location>
        <position position="177"/>
    </location>
</feature>
<comment type="similarity">
    <text evidence="1">Belongs to the peptidase S33 family.</text>
</comment>
<gene>
    <name evidence="6" type="ORF">E4L95_13840</name>
</gene>
<dbReference type="EMBL" id="SRPG01000138">
    <property type="protein sequence ID" value="TGN56733.1"/>
    <property type="molecule type" value="Genomic_DNA"/>
</dbReference>
<dbReference type="Proteomes" id="UP000297972">
    <property type="component" value="Unassembled WGS sequence"/>
</dbReference>
<dbReference type="SUPFAM" id="SSF53474">
    <property type="entry name" value="alpha/beta-Hydrolases"/>
    <property type="match status" value="1"/>
</dbReference>
<dbReference type="GO" id="GO:0004301">
    <property type="term" value="F:epoxide hydrolase activity"/>
    <property type="evidence" value="ECO:0007669"/>
    <property type="project" value="TreeGrafter"/>
</dbReference>
<dbReference type="InterPro" id="IPR010497">
    <property type="entry name" value="Epoxide_hydro_N"/>
</dbReference>
<dbReference type="PANTHER" id="PTHR21661:SF35">
    <property type="entry name" value="EPOXIDE HYDROLASE"/>
    <property type="match status" value="1"/>
</dbReference>
<feature type="active site" description="Proton acceptor" evidence="4">
    <location>
        <position position="360"/>
    </location>
</feature>
<evidence type="ECO:0000256" key="2">
    <source>
        <dbReference type="ARBA" id="ARBA00022797"/>
    </source>
</evidence>